<organism evidence="3 4">
    <name type="scientific">Blattamonas nauphoetae</name>
    <dbReference type="NCBI Taxonomy" id="2049346"/>
    <lineage>
        <taxon>Eukaryota</taxon>
        <taxon>Metamonada</taxon>
        <taxon>Preaxostyla</taxon>
        <taxon>Oxymonadida</taxon>
        <taxon>Blattamonas</taxon>
    </lineage>
</organism>
<comment type="caution">
    <text evidence="3">The sequence shown here is derived from an EMBL/GenBank/DDBJ whole genome shotgun (WGS) entry which is preliminary data.</text>
</comment>
<dbReference type="Gene3D" id="1.25.40.480">
    <property type="match status" value="1"/>
</dbReference>
<dbReference type="Proteomes" id="UP001281761">
    <property type="component" value="Unassembled WGS sequence"/>
</dbReference>
<dbReference type="PANTHER" id="PTHR12821:SF0">
    <property type="entry name" value="BYSTIN"/>
    <property type="match status" value="1"/>
</dbReference>
<dbReference type="Pfam" id="PF05291">
    <property type="entry name" value="Bystin"/>
    <property type="match status" value="1"/>
</dbReference>
<evidence type="ECO:0000313" key="4">
    <source>
        <dbReference type="Proteomes" id="UP001281761"/>
    </source>
</evidence>
<evidence type="ECO:0000313" key="3">
    <source>
        <dbReference type="EMBL" id="KAK2962153.1"/>
    </source>
</evidence>
<comment type="similarity">
    <text evidence="1">Belongs to the bystin family.</text>
</comment>
<gene>
    <name evidence="3" type="ORF">BLNAU_2813</name>
</gene>
<dbReference type="EMBL" id="JARBJD010000012">
    <property type="protein sequence ID" value="KAK2962153.1"/>
    <property type="molecule type" value="Genomic_DNA"/>
</dbReference>
<evidence type="ECO:0000256" key="2">
    <source>
        <dbReference type="SAM" id="MobiDB-lite"/>
    </source>
</evidence>
<dbReference type="InterPro" id="IPR007955">
    <property type="entry name" value="Bystin"/>
</dbReference>
<keyword evidence="4" id="KW-1185">Reference proteome</keyword>
<accession>A0ABQ9YEP4</accession>
<dbReference type="PANTHER" id="PTHR12821">
    <property type="entry name" value="BYSTIN"/>
    <property type="match status" value="1"/>
</dbReference>
<evidence type="ECO:0000256" key="1">
    <source>
        <dbReference type="ARBA" id="ARBA00007114"/>
    </source>
</evidence>
<name>A0ABQ9YEP4_9EUKA</name>
<proteinExistence type="inferred from homology"/>
<feature type="compositionally biased region" description="Polar residues" evidence="2">
    <location>
        <begin position="77"/>
        <end position="90"/>
    </location>
</feature>
<sequence>MFDDFPSLDQPFESRPAQKGLKKKSAKEKDELKATVIEEPFDGFFTSATSRGKLMRLTSDLDADDEHITTRAKPDQSKQFLSLNPQISVSHKTDREDDSDNESLSLAEMDDQDDFEPEEMPNEEEEEALKAFMNYKQNISTKGITIADLLTDKFDELKRQEQEIREGKALRRDASIPQPSLSPKVLKIYEDVAQHMKHYRSGALPKPFKVIPMLENWEEIVALTRPDEWSPQTVFVATKLFCSNLNSSLTQRYLNLVLLPRVRHNIEQYKKLNYHLYQSLAQALYRPDAFIKGILLPLCEGGDCSLAEAVIIGSVLKKHSIPVLQACAAIEKIAEMEYSGTNSYFLRVLLDKKYNMAMHTIQTVFNHFMSFTEMTKTLPVIWFQSLLVYVQRYKDELSIEQNQTLQDLVTNYQVHHLMSAEIKRELNLAANMQRMKRQDTHSAMGIDDNALWVHHLE</sequence>
<feature type="compositionally biased region" description="Acidic residues" evidence="2">
    <location>
        <begin position="108"/>
        <end position="119"/>
    </location>
</feature>
<feature type="region of interest" description="Disordered" evidence="2">
    <location>
        <begin position="1"/>
        <end position="30"/>
    </location>
</feature>
<protein>
    <submittedName>
        <fullName evidence="3">Essential nuclear protein 1</fullName>
    </submittedName>
</protein>
<feature type="region of interest" description="Disordered" evidence="2">
    <location>
        <begin position="70"/>
        <end position="119"/>
    </location>
</feature>
<reference evidence="3 4" key="1">
    <citation type="journal article" date="2022" name="bioRxiv">
        <title>Genomics of Preaxostyla Flagellates Illuminates Evolutionary Transitions and the Path Towards Mitochondrial Loss.</title>
        <authorList>
            <person name="Novak L.V.F."/>
            <person name="Treitli S.C."/>
            <person name="Pyrih J."/>
            <person name="Halakuc P."/>
            <person name="Pipaliya S.V."/>
            <person name="Vacek V."/>
            <person name="Brzon O."/>
            <person name="Soukal P."/>
            <person name="Eme L."/>
            <person name="Dacks J.B."/>
            <person name="Karnkowska A."/>
            <person name="Elias M."/>
            <person name="Hampl V."/>
        </authorList>
    </citation>
    <scope>NUCLEOTIDE SEQUENCE [LARGE SCALE GENOMIC DNA]</scope>
    <source>
        <strain evidence="3">NAU3</strain>
        <tissue evidence="3">Gut</tissue>
    </source>
</reference>